<sequence length="318" mass="33425">MKAALRFGAFAVMLLLFLLVAVTGSQQPPALGAGMMCSPGLAGDGTVAGYGPESLQIAGAIVAIGKQRQLPPRAWQVAVQAGMAESGLRNLPHGHADSLGVFQMRPSMGWGSPEQLLNVEYQVNKFYDVLLDVEGWEQMRPGEAAQAVERSAYPERYHGFEQAALQVLGAVEGVQCQAADPVATGGVLSMALEQVGVPYAWGGGTLQGPGPGTGQDAGVVGFDCSSLVRFAYHQGTGGQVTLPRTSRQQYSATSAREVPPDQLAPGDLLFYGPSPGGIHHVAMYVGGEQMVEAPQSGMTVRVTRVRLGGDFFRATRVL</sequence>
<keyword evidence="7" id="KW-1185">Reference proteome</keyword>
<dbReference type="InterPro" id="IPR051794">
    <property type="entry name" value="PG_Endopeptidase_C40"/>
</dbReference>
<keyword evidence="4" id="KW-0788">Thiol protease</keyword>
<evidence type="ECO:0000256" key="3">
    <source>
        <dbReference type="ARBA" id="ARBA00022801"/>
    </source>
</evidence>
<keyword evidence="2" id="KW-0645">Protease</keyword>
<dbReference type="PROSITE" id="PS51935">
    <property type="entry name" value="NLPC_P60"/>
    <property type="match status" value="1"/>
</dbReference>
<proteinExistence type="inferred from homology"/>
<organism evidence="6 7">
    <name type="scientific">Prauserella endophytica</name>
    <dbReference type="NCBI Taxonomy" id="1592324"/>
    <lineage>
        <taxon>Bacteria</taxon>
        <taxon>Bacillati</taxon>
        <taxon>Actinomycetota</taxon>
        <taxon>Actinomycetes</taxon>
        <taxon>Pseudonocardiales</taxon>
        <taxon>Pseudonocardiaceae</taxon>
        <taxon>Prauserella</taxon>
        <taxon>Prauserella coralliicola group</taxon>
    </lineage>
</organism>
<evidence type="ECO:0000256" key="1">
    <source>
        <dbReference type="ARBA" id="ARBA00007074"/>
    </source>
</evidence>
<dbReference type="Gene3D" id="3.90.1720.10">
    <property type="entry name" value="endopeptidase domain like (from Nostoc punctiforme)"/>
    <property type="match status" value="1"/>
</dbReference>
<dbReference type="SUPFAM" id="SSF54001">
    <property type="entry name" value="Cysteine proteinases"/>
    <property type="match status" value="1"/>
</dbReference>
<dbReference type="PANTHER" id="PTHR47359">
    <property type="entry name" value="PEPTIDOGLYCAN DL-ENDOPEPTIDASE CWLO"/>
    <property type="match status" value="1"/>
</dbReference>
<dbReference type="Pfam" id="PF00877">
    <property type="entry name" value="NLPC_P60"/>
    <property type="match status" value="1"/>
</dbReference>
<dbReference type="PANTHER" id="PTHR47359:SF3">
    <property type="entry name" value="NLP_P60 DOMAIN-CONTAINING PROTEIN-RELATED"/>
    <property type="match status" value="1"/>
</dbReference>
<comment type="caution">
    <text evidence="6">The sequence shown here is derived from an EMBL/GenBank/DDBJ whole genome shotgun (WGS) entry which is preliminary data.</text>
</comment>
<dbReference type="RefSeq" id="WP_137096986.1">
    <property type="nucleotide sequence ID" value="NZ_SWMS01000030.1"/>
</dbReference>
<accession>A0ABY2RUW8</accession>
<dbReference type="InterPro" id="IPR038765">
    <property type="entry name" value="Papain-like_cys_pep_sf"/>
</dbReference>
<evidence type="ECO:0000256" key="4">
    <source>
        <dbReference type="ARBA" id="ARBA00022807"/>
    </source>
</evidence>
<evidence type="ECO:0000313" key="7">
    <source>
        <dbReference type="Proteomes" id="UP000309992"/>
    </source>
</evidence>
<gene>
    <name evidence="6" type="ORF">FCN18_33255</name>
</gene>
<comment type="similarity">
    <text evidence="1">Belongs to the peptidase C40 family.</text>
</comment>
<dbReference type="EMBL" id="SWMS01000030">
    <property type="protein sequence ID" value="TKG61510.1"/>
    <property type="molecule type" value="Genomic_DNA"/>
</dbReference>
<feature type="domain" description="NlpC/P60" evidence="5">
    <location>
        <begin position="181"/>
        <end position="318"/>
    </location>
</feature>
<evidence type="ECO:0000313" key="6">
    <source>
        <dbReference type="EMBL" id="TKG61510.1"/>
    </source>
</evidence>
<evidence type="ECO:0000256" key="2">
    <source>
        <dbReference type="ARBA" id="ARBA00022670"/>
    </source>
</evidence>
<dbReference type="InterPro" id="IPR000064">
    <property type="entry name" value="NLP_P60_dom"/>
</dbReference>
<keyword evidence="3" id="KW-0378">Hydrolase</keyword>
<reference evidence="6 7" key="1">
    <citation type="journal article" date="2015" name="Antonie Van Leeuwenhoek">
        <title>Prauserella endophytica sp. nov., an endophytic actinobacterium isolated from Tamarix taklamakanensis.</title>
        <authorList>
            <person name="Liu J.M."/>
            <person name="Habden X."/>
            <person name="Guo L."/>
            <person name="Tuo L."/>
            <person name="Jiang Z.K."/>
            <person name="Liu S.W."/>
            <person name="Liu X.F."/>
            <person name="Chen L."/>
            <person name="Li R.F."/>
            <person name="Zhang Y.Q."/>
            <person name="Sun C.H."/>
        </authorList>
    </citation>
    <scope>NUCLEOTIDE SEQUENCE [LARGE SCALE GENOMIC DNA]</scope>
    <source>
        <strain evidence="6 7">CGMCC 4.7182</strain>
    </source>
</reference>
<name>A0ABY2RUW8_9PSEU</name>
<protein>
    <submittedName>
        <fullName evidence="6">NlpC/P60 family protein</fullName>
    </submittedName>
</protein>
<dbReference type="Proteomes" id="UP000309992">
    <property type="component" value="Unassembled WGS sequence"/>
</dbReference>
<evidence type="ECO:0000259" key="5">
    <source>
        <dbReference type="PROSITE" id="PS51935"/>
    </source>
</evidence>